<evidence type="ECO:0000313" key="2">
    <source>
        <dbReference type="EMBL" id="MBK1618522.1"/>
    </source>
</evidence>
<feature type="transmembrane region" description="Helical" evidence="1">
    <location>
        <begin position="12"/>
        <end position="33"/>
    </location>
</feature>
<keyword evidence="1" id="KW-0812">Transmembrane</keyword>
<feature type="transmembrane region" description="Helical" evidence="1">
    <location>
        <begin position="39"/>
        <end position="61"/>
    </location>
</feature>
<feature type="transmembrane region" description="Helical" evidence="1">
    <location>
        <begin position="150"/>
        <end position="168"/>
    </location>
</feature>
<evidence type="ECO:0000313" key="3">
    <source>
        <dbReference type="Proteomes" id="UP001138768"/>
    </source>
</evidence>
<dbReference type="EMBL" id="NRRY01000011">
    <property type="protein sequence ID" value="MBK1618522.1"/>
    <property type="molecule type" value="Genomic_DNA"/>
</dbReference>
<proteinExistence type="predicted"/>
<feature type="transmembrane region" description="Helical" evidence="1">
    <location>
        <begin position="229"/>
        <end position="250"/>
    </location>
</feature>
<accession>A0A9X0W7L5</accession>
<evidence type="ECO:0000256" key="1">
    <source>
        <dbReference type="SAM" id="Phobius"/>
    </source>
</evidence>
<protein>
    <submittedName>
        <fullName evidence="2">Uncharacterized protein</fullName>
    </submittedName>
</protein>
<keyword evidence="3" id="KW-1185">Reference proteome</keyword>
<dbReference type="AlphaFoldDB" id="A0A9X0W7L5"/>
<keyword evidence="1" id="KW-1133">Transmembrane helix</keyword>
<dbReference type="Proteomes" id="UP001138768">
    <property type="component" value="Unassembled WGS sequence"/>
</dbReference>
<comment type="caution">
    <text evidence="2">The sequence shown here is derived from an EMBL/GenBank/DDBJ whole genome shotgun (WGS) entry which is preliminary data.</text>
</comment>
<feature type="transmembrane region" description="Helical" evidence="1">
    <location>
        <begin position="92"/>
        <end position="111"/>
    </location>
</feature>
<reference evidence="2 3" key="1">
    <citation type="journal article" date="2020" name="Microorganisms">
        <title>Osmotic Adaptation and Compatible Solute Biosynthesis of Phototrophic Bacteria as Revealed from Genome Analyses.</title>
        <authorList>
            <person name="Imhoff J.F."/>
            <person name="Rahn T."/>
            <person name="Kunzel S."/>
            <person name="Keller A."/>
            <person name="Neulinger S.C."/>
        </authorList>
    </citation>
    <scope>NUCLEOTIDE SEQUENCE [LARGE SCALE GENOMIC DNA]</scope>
    <source>
        <strain evidence="2 3">DSM 25653</strain>
    </source>
</reference>
<sequence>MSLALLPVTRQLLIRMLLWALIGAIYAPLFIVLEALLEPYLGSLSFVAAATGAGAIGASYYSARQAALAASLVGVVSTLFVLIVFYEQAAFWHAALLCGTLGLATGLLIEFPSRCTANVPAKALVGALSGTLSGAMLTLAAALGFGLSPVVAVAFLVSVNGVIYVASVRRVATTAGGLPRRWCPVAEGLVIGVVAIIVGGSFWAFASMLSGYDRPGFFLDVVEGTSAALPLAVAAGMAAGSVTGAMLELFDFAWVDDL</sequence>
<name>A0A9X0W7L5_9GAMM</name>
<dbReference type="RefSeq" id="WP_200242245.1">
    <property type="nucleotide sequence ID" value="NZ_NRRY01000011.1"/>
</dbReference>
<feature type="transmembrane region" description="Helical" evidence="1">
    <location>
        <begin position="189"/>
        <end position="209"/>
    </location>
</feature>
<gene>
    <name evidence="2" type="ORF">CKO42_08735</name>
</gene>
<feature type="transmembrane region" description="Helical" evidence="1">
    <location>
        <begin position="123"/>
        <end position="144"/>
    </location>
</feature>
<feature type="transmembrane region" description="Helical" evidence="1">
    <location>
        <begin position="68"/>
        <end position="86"/>
    </location>
</feature>
<organism evidence="2 3">
    <name type="scientific">Lamprobacter modestohalophilus</name>
    <dbReference type="NCBI Taxonomy" id="1064514"/>
    <lineage>
        <taxon>Bacteria</taxon>
        <taxon>Pseudomonadati</taxon>
        <taxon>Pseudomonadota</taxon>
        <taxon>Gammaproteobacteria</taxon>
        <taxon>Chromatiales</taxon>
        <taxon>Chromatiaceae</taxon>
        <taxon>Lamprobacter</taxon>
    </lineage>
</organism>
<keyword evidence="1" id="KW-0472">Membrane</keyword>